<dbReference type="InterPro" id="IPR036864">
    <property type="entry name" value="Zn2-C6_fun-type_DNA-bd_sf"/>
</dbReference>
<keyword evidence="3" id="KW-0804">Transcription</keyword>
<dbReference type="Proteomes" id="UP000254937">
    <property type="component" value="Unassembled WGS sequence"/>
</dbReference>
<dbReference type="PANTHER" id="PTHR38791">
    <property type="entry name" value="ZN(II)2CYS6 TRANSCRIPTION FACTOR (EUROFUNG)-RELATED-RELATED"/>
    <property type="match status" value="1"/>
</dbReference>
<keyword evidence="4" id="KW-0539">Nucleus</keyword>
<keyword evidence="8" id="KW-1185">Reference proteome</keyword>
<feature type="region of interest" description="Disordered" evidence="5">
    <location>
        <begin position="57"/>
        <end position="133"/>
    </location>
</feature>
<name>A0A370PLU9_ASPPH</name>
<dbReference type="Gene3D" id="4.10.240.10">
    <property type="entry name" value="Zn(2)-C6 fungal-type DNA-binding domain"/>
    <property type="match status" value="1"/>
</dbReference>
<accession>A0A370PLU9</accession>
<dbReference type="InterPro" id="IPR053175">
    <property type="entry name" value="DHMBA_Reg_Transcription_Factor"/>
</dbReference>
<proteinExistence type="predicted"/>
<dbReference type="EMBL" id="KZ851851">
    <property type="protein sequence ID" value="RDK43167.1"/>
    <property type="molecule type" value="Genomic_DNA"/>
</dbReference>
<dbReference type="PROSITE" id="PS00463">
    <property type="entry name" value="ZN2_CY6_FUNGAL_1"/>
    <property type="match status" value="1"/>
</dbReference>
<feature type="domain" description="Zn(2)-C6 fungal-type" evidence="6">
    <location>
        <begin position="10"/>
        <end position="38"/>
    </location>
</feature>
<reference evidence="7 8" key="1">
    <citation type="submission" date="2018-07" db="EMBL/GenBank/DDBJ databases">
        <title>Section-level genome sequencing of Aspergillus section Nigri to investigate inter- and intra-species variation.</title>
        <authorList>
            <consortium name="DOE Joint Genome Institute"/>
            <person name="Vesth T.C."/>
            <person name="Nybo J.L."/>
            <person name="Theobald S."/>
            <person name="Frisvad J.C."/>
            <person name="Larsen T.O."/>
            <person name="Nielsen K.F."/>
            <person name="Hoof J.B."/>
            <person name="Brandl J."/>
            <person name="Salamov A."/>
            <person name="Riley R."/>
            <person name="Gladden J.M."/>
            <person name="Phatale P."/>
            <person name="Nielsen M.T."/>
            <person name="Lyhne E.K."/>
            <person name="Kogle M.E."/>
            <person name="Strasser K."/>
            <person name="McDonnell E."/>
            <person name="Barry K."/>
            <person name="Clum A."/>
            <person name="Chen C."/>
            <person name="Nolan M."/>
            <person name="Sandor L."/>
            <person name="Kuo A."/>
            <person name="Lipzen A."/>
            <person name="Hainaut M."/>
            <person name="Drula E."/>
            <person name="Tsang A."/>
            <person name="Magnuson J.K."/>
            <person name="Henrissat B."/>
            <person name="Wiebenga A."/>
            <person name="Simmons B.A."/>
            <person name="Makela M.R."/>
            <person name="De vries R.P."/>
            <person name="Grigoriev I.V."/>
            <person name="Mortensen U.H."/>
            <person name="Baker S.E."/>
            <person name="Andersen M.R."/>
        </authorList>
    </citation>
    <scope>NUCLEOTIDE SEQUENCE [LARGE SCALE GENOMIC DNA]</scope>
    <source>
        <strain evidence="7 8">ATCC 13157</strain>
    </source>
</reference>
<evidence type="ECO:0000259" key="6">
    <source>
        <dbReference type="PROSITE" id="PS50048"/>
    </source>
</evidence>
<evidence type="ECO:0000256" key="4">
    <source>
        <dbReference type="ARBA" id="ARBA00023242"/>
    </source>
</evidence>
<evidence type="ECO:0000256" key="1">
    <source>
        <dbReference type="ARBA" id="ARBA00023015"/>
    </source>
</evidence>
<feature type="compositionally biased region" description="Polar residues" evidence="5">
    <location>
        <begin position="117"/>
        <end position="127"/>
    </location>
</feature>
<organism evidence="7 8">
    <name type="scientific">Aspergillus phoenicis ATCC 13157</name>
    <dbReference type="NCBI Taxonomy" id="1353007"/>
    <lineage>
        <taxon>Eukaryota</taxon>
        <taxon>Fungi</taxon>
        <taxon>Dikarya</taxon>
        <taxon>Ascomycota</taxon>
        <taxon>Pezizomycotina</taxon>
        <taxon>Eurotiomycetes</taxon>
        <taxon>Eurotiomycetidae</taxon>
        <taxon>Eurotiales</taxon>
        <taxon>Aspergillaceae</taxon>
        <taxon>Aspergillus</taxon>
    </lineage>
</organism>
<dbReference type="Pfam" id="PF00172">
    <property type="entry name" value="Zn_clus"/>
    <property type="match status" value="1"/>
</dbReference>
<dbReference type="PROSITE" id="PS50048">
    <property type="entry name" value="ZN2_CY6_FUNGAL_2"/>
    <property type="match status" value="1"/>
</dbReference>
<dbReference type="CDD" id="cd00067">
    <property type="entry name" value="GAL4"/>
    <property type="match status" value="1"/>
</dbReference>
<dbReference type="Pfam" id="PF11951">
    <property type="entry name" value="Fungal_trans_2"/>
    <property type="match status" value="1"/>
</dbReference>
<evidence type="ECO:0000313" key="7">
    <source>
        <dbReference type="EMBL" id="RDK43167.1"/>
    </source>
</evidence>
<dbReference type="GO" id="GO:0000981">
    <property type="term" value="F:DNA-binding transcription factor activity, RNA polymerase II-specific"/>
    <property type="evidence" value="ECO:0007669"/>
    <property type="project" value="InterPro"/>
</dbReference>
<dbReference type="AlphaFoldDB" id="A0A370PLU9"/>
<dbReference type="SMART" id="SM00066">
    <property type="entry name" value="GAL4"/>
    <property type="match status" value="1"/>
</dbReference>
<dbReference type="PANTHER" id="PTHR38791:SF5">
    <property type="entry name" value="TRANSCRIPTION FACTOR DBAG-RELATED"/>
    <property type="match status" value="1"/>
</dbReference>
<sequence>MVFCGKPSKGCGECRSRKIRCDQTRPTCSQCAKGNRVCPGYRDQLSLMFRDESQQVIRKARTGTTARRAKSSRKTSPGSTTNTTTTTSSSNSSAPASSPSGSGIVTASPSPGPVLSSADSNPSSTTGDLEPFEFDGPEYLSPQFVQQHAIQQPLVLQPSYQPTKNEAISYFLRQNAWIGSFWSKIEANPDILRRASATSHNALMTSLASVGIAMISRIRKSEPMKIAAEKEYGNALQLLTTAVADQQQAKNNATLAAVLMLAIFEVITSRGSRFITNWTNHITGAAALLELRGVEQLQDPDGLQLFLQLRYQIIISCLQREAHVPDSVLHCVKVAMFLRPHTVAYGDRLLNIMGRLANLRADIKEKIITDRKKMLESAYAVEAELMSWLTSLPDNFPYATIQDPWPTLNWGPKPYNNIYHVYTDFWICNSWNQYRVARIIISDLILTCIRELNAGSPLPADLVTHTSQIRNTARQLASDVCASVPYYFTDSVFKLATGQAEMSSRYEIPSQQGFVRGLVLLWPLAMAAATRGLNHPLRRWVLDCLQLIGHGMGIDQALALIELLMTEDGVFDTLALPEDDSLSIGSTGANFSTDNSGKHWTGASLSTYTTQVE</sequence>
<dbReference type="SUPFAM" id="SSF57701">
    <property type="entry name" value="Zn2/Cys6 DNA-binding domain"/>
    <property type="match status" value="1"/>
</dbReference>
<keyword evidence="2" id="KW-0238">DNA-binding</keyword>
<evidence type="ECO:0000256" key="2">
    <source>
        <dbReference type="ARBA" id="ARBA00023125"/>
    </source>
</evidence>
<dbReference type="InterPro" id="IPR021858">
    <property type="entry name" value="Fun_TF"/>
</dbReference>
<keyword evidence="1" id="KW-0805">Transcription regulation</keyword>
<dbReference type="InterPro" id="IPR001138">
    <property type="entry name" value="Zn2Cys6_DnaBD"/>
</dbReference>
<evidence type="ECO:0000256" key="5">
    <source>
        <dbReference type="SAM" id="MobiDB-lite"/>
    </source>
</evidence>
<evidence type="ECO:0000256" key="3">
    <source>
        <dbReference type="ARBA" id="ARBA00023163"/>
    </source>
</evidence>
<protein>
    <submittedName>
        <fullName evidence="7">C6 finger domain protein</fullName>
    </submittedName>
</protein>
<dbReference type="GO" id="GO:0003677">
    <property type="term" value="F:DNA binding"/>
    <property type="evidence" value="ECO:0007669"/>
    <property type="project" value="UniProtKB-KW"/>
</dbReference>
<dbReference type="GO" id="GO:0008270">
    <property type="term" value="F:zinc ion binding"/>
    <property type="evidence" value="ECO:0007669"/>
    <property type="project" value="InterPro"/>
</dbReference>
<gene>
    <name evidence="7" type="ORF">M752DRAFT_335015</name>
</gene>
<feature type="compositionally biased region" description="Low complexity" evidence="5">
    <location>
        <begin position="75"/>
        <end position="103"/>
    </location>
</feature>
<evidence type="ECO:0000313" key="8">
    <source>
        <dbReference type="Proteomes" id="UP000254937"/>
    </source>
</evidence>